<evidence type="ECO:0000256" key="2">
    <source>
        <dbReference type="SAM" id="SignalP"/>
    </source>
</evidence>
<protein>
    <submittedName>
        <fullName evidence="4">Uncharacterized protein</fullName>
    </submittedName>
</protein>
<evidence type="ECO:0000256" key="1">
    <source>
        <dbReference type="SAM" id="MobiDB-lite"/>
    </source>
</evidence>
<keyword evidence="2" id="KW-0732">Signal</keyword>
<organism evidence="3 4">
    <name type="scientific">Parascaris equorum</name>
    <name type="common">Equine roundworm</name>
    <dbReference type="NCBI Taxonomy" id="6256"/>
    <lineage>
        <taxon>Eukaryota</taxon>
        <taxon>Metazoa</taxon>
        <taxon>Ecdysozoa</taxon>
        <taxon>Nematoda</taxon>
        <taxon>Chromadorea</taxon>
        <taxon>Rhabditida</taxon>
        <taxon>Spirurina</taxon>
        <taxon>Ascaridomorpha</taxon>
        <taxon>Ascaridoidea</taxon>
        <taxon>Ascarididae</taxon>
        <taxon>Parascaris</taxon>
    </lineage>
</organism>
<dbReference type="AlphaFoldDB" id="A0A914RV26"/>
<feature type="compositionally biased region" description="Basic and acidic residues" evidence="1">
    <location>
        <begin position="60"/>
        <end position="74"/>
    </location>
</feature>
<feature type="chain" id="PRO_5037020605" evidence="2">
    <location>
        <begin position="19"/>
        <end position="74"/>
    </location>
</feature>
<dbReference type="Proteomes" id="UP000887564">
    <property type="component" value="Unplaced"/>
</dbReference>
<accession>A0A914RV26</accession>
<proteinExistence type="predicted"/>
<reference evidence="4" key="1">
    <citation type="submission" date="2022-11" db="UniProtKB">
        <authorList>
            <consortium name="WormBaseParasite"/>
        </authorList>
    </citation>
    <scope>IDENTIFICATION</scope>
</reference>
<name>A0A914RV26_PAREQ</name>
<evidence type="ECO:0000313" key="3">
    <source>
        <dbReference type="Proteomes" id="UP000887564"/>
    </source>
</evidence>
<feature type="signal peptide" evidence="2">
    <location>
        <begin position="1"/>
        <end position="18"/>
    </location>
</feature>
<sequence>MGIVCACIIMLAVKKVWSEQPENVVRPLKQFIFPNVCIVGEGRDRKGQGGAALTTSGMESKSRIVGQDEHNGGR</sequence>
<feature type="region of interest" description="Disordered" evidence="1">
    <location>
        <begin position="44"/>
        <end position="74"/>
    </location>
</feature>
<dbReference type="WBParaSite" id="PEQ_0001034501-mRNA-1">
    <property type="protein sequence ID" value="PEQ_0001034501-mRNA-1"/>
    <property type="gene ID" value="PEQ_0001034501"/>
</dbReference>
<keyword evidence="3" id="KW-1185">Reference proteome</keyword>
<evidence type="ECO:0000313" key="4">
    <source>
        <dbReference type="WBParaSite" id="PEQ_0001034501-mRNA-1"/>
    </source>
</evidence>